<dbReference type="Proteomes" id="UP000503447">
    <property type="component" value="Chromosome"/>
</dbReference>
<name>A0A6M5YUD2_9BACT</name>
<keyword evidence="3 8" id="KW-0963">Cytoplasm</keyword>
<evidence type="ECO:0000256" key="8">
    <source>
        <dbReference type="HAMAP-Rule" id="MF_00505"/>
    </source>
</evidence>
<evidence type="ECO:0000256" key="4">
    <source>
        <dbReference type="ARBA" id="ARBA00022741"/>
    </source>
</evidence>
<dbReference type="HAMAP" id="MF_00505">
    <property type="entry name" value="HSP90"/>
    <property type="match status" value="1"/>
</dbReference>
<organism evidence="10 11">
    <name type="scientific">Frigoriglobus tundricola</name>
    <dbReference type="NCBI Taxonomy" id="2774151"/>
    <lineage>
        <taxon>Bacteria</taxon>
        <taxon>Pseudomonadati</taxon>
        <taxon>Planctomycetota</taxon>
        <taxon>Planctomycetia</taxon>
        <taxon>Gemmatales</taxon>
        <taxon>Gemmataceae</taxon>
        <taxon>Frigoriglobus</taxon>
    </lineage>
</organism>
<dbReference type="Gene3D" id="1.20.120.790">
    <property type="entry name" value="Heat shock protein 90, C-terminal domain"/>
    <property type="match status" value="1"/>
</dbReference>
<dbReference type="KEGG" id="ftj:FTUN_4411"/>
<dbReference type="NCBIfam" id="NF003555">
    <property type="entry name" value="PRK05218.1"/>
    <property type="match status" value="1"/>
</dbReference>
<dbReference type="InterPro" id="IPR019805">
    <property type="entry name" value="Heat_shock_protein_90_CS"/>
</dbReference>
<comment type="caution">
    <text evidence="8">Lacks conserved residue(s) required for the propagation of feature annotation.</text>
</comment>
<dbReference type="Gene3D" id="3.30.230.80">
    <property type="match status" value="1"/>
</dbReference>
<feature type="binding site" evidence="9">
    <location>
        <position position="92"/>
    </location>
    <ligand>
        <name>ATP</name>
        <dbReference type="ChEBI" id="CHEBI:30616"/>
    </ligand>
</feature>
<feature type="binding site" evidence="9">
    <location>
        <position position="79"/>
    </location>
    <ligand>
        <name>ATP</name>
        <dbReference type="ChEBI" id="CHEBI:30616"/>
    </ligand>
</feature>
<evidence type="ECO:0000256" key="6">
    <source>
        <dbReference type="ARBA" id="ARBA00023016"/>
    </source>
</evidence>
<evidence type="ECO:0000256" key="3">
    <source>
        <dbReference type="ARBA" id="ARBA00022490"/>
    </source>
</evidence>
<keyword evidence="5 8" id="KW-0067">ATP-binding</keyword>
<dbReference type="Gene3D" id="3.30.565.10">
    <property type="entry name" value="Histidine kinase-like ATPase, C-terminal domain"/>
    <property type="match status" value="1"/>
</dbReference>
<evidence type="ECO:0000256" key="5">
    <source>
        <dbReference type="ARBA" id="ARBA00022840"/>
    </source>
</evidence>
<comment type="similarity">
    <text evidence="2 8">Belongs to the heat shock protein 90 family.</text>
</comment>
<evidence type="ECO:0000256" key="9">
    <source>
        <dbReference type="PIRSR" id="PIRSR002583-1"/>
    </source>
</evidence>
<dbReference type="GO" id="GO:0016887">
    <property type="term" value="F:ATP hydrolysis activity"/>
    <property type="evidence" value="ECO:0007669"/>
    <property type="project" value="InterPro"/>
</dbReference>
<dbReference type="GO" id="GO:0140662">
    <property type="term" value="F:ATP-dependent protein folding chaperone"/>
    <property type="evidence" value="ECO:0007669"/>
    <property type="project" value="InterPro"/>
</dbReference>
<keyword evidence="6 8" id="KW-0346">Stress response</keyword>
<evidence type="ECO:0000256" key="7">
    <source>
        <dbReference type="ARBA" id="ARBA00023186"/>
    </source>
</evidence>
<dbReference type="SUPFAM" id="SSF54211">
    <property type="entry name" value="Ribosomal protein S5 domain 2-like"/>
    <property type="match status" value="1"/>
</dbReference>
<dbReference type="GO" id="GO:0005737">
    <property type="term" value="C:cytoplasm"/>
    <property type="evidence" value="ECO:0007669"/>
    <property type="project" value="UniProtKB-SubCell"/>
</dbReference>
<feature type="binding site" evidence="9">
    <location>
        <position position="84"/>
    </location>
    <ligand>
        <name>ATP</name>
        <dbReference type="ChEBI" id="CHEBI:30616"/>
    </ligand>
</feature>
<dbReference type="Pfam" id="PF00183">
    <property type="entry name" value="HSP90"/>
    <property type="match status" value="1"/>
</dbReference>
<dbReference type="RefSeq" id="WP_171472356.1">
    <property type="nucleotide sequence ID" value="NZ_CP053452.2"/>
</dbReference>
<dbReference type="GO" id="GO:0051082">
    <property type="term" value="F:unfolded protein binding"/>
    <property type="evidence" value="ECO:0007669"/>
    <property type="project" value="UniProtKB-UniRule"/>
</dbReference>
<keyword evidence="7 8" id="KW-0143">Chaperone</keyword>
<feature type="binding site" evidence="9">
    <location>
        <begin position="99"/>
        <end position="100"/>
    </location>
    <ligand>
        <name>ATP</name>
        <dbReference type="ChEBI" id="CHEBI:30616"/>
    </ligand>
</feature>
<proteinExistence type="inferred from homology"/>
<dbReference type="PIRSF" id="PIRSF002583">
    <property type="entry name" value="Hsp90"/>
    <property type="match status" value="1"/>
</dbReference>
<evidence type="ECO:0000313" key="11">
    <source>
        <dbReference type="Proteomes" id="UP000503447"/>
    </source>
</evidence>
<keyword evidence="4 8" id="KW-0547">Nucleotide-binding</keyword>
<comment type="subcellular location">
    <subcellularLocation>
        <location evidence="1 8">Cytoplasm</location>
    </subcellularLocation>
</comment>
<comment type="function">
    <text evidence="8">Molecular chaperone. Has ATPase activity.</text>
</comment>
<dbReference type="GO" id="GO:0005524">
    <property type="term" value="F:ATP binding"/>
    <property type="evidence" value="ECO:0007669"/>
    <property type="project" value="UniProtKB-UniRule"/>
</dbReference>
<dbReference type="SUPFAM" id="SSF110942">
    <property type="entry name" value="HSP90 C-terminal domain"/>
    <property type="match status" value="1"/>
</dbReference>
<comment type="subunit">
    <text evidence="8">Homodimer.</text>
</comment>
<dbReference type="SUPFAM" id="SSF55874">
    <property type="entry name" value="ATPase domain of HSP90 chaperone/DNA topoisomerase II/histidine kinase"/>
    <property type="match status" value="1"/>
</dbReference>
<feature type="region of interest" description="A; substrate-binding" evidence="8">
    <location>
        <begin position="1"/>
        <end position="342"/>
    </location>
</feature>
<evidence type="ECO:0000256" key="2">
    <source>
        <dbReference type="ARBA" id="ARBA00008239"/>
    </source>
</evidence>
<feature type="binding site" evidence="9">
    <location>
        <position position="175"/>
    </location>
    <ligand>
        <name>ATP</name>
        <dbReference type="ChEBI" id="CHEBI:30616"/>
    </ligand>
</feature>
<feature type="binding site" evidence="9">
    <location>
        <begin position="123"/>
        <end position="128"/>
    </location>
    <ligand>
        <name>ATP</name>
        <dbReference type="ChEBI" id="CHEBI:30616"/>
    </ligand>
</feature>
<reference evidence="11" key="1">
    <citation type="submission" date="2020-05" db="EMBL/GenBank/DDBJ databases">
        <title>Frigoriglobus tundricola gen. nov., sp. nov., a psychrotolerant cellulolytic planctomycete of the family Gemmataceae with two divergent copies of 16S rRNA gene.</title>
        <authorList>
            <person name="Kulichevskaya I.S."/>
            <person name="Ivanova A.A."/>
            <person name="Naumoff D.G."/>
            <person name="Beletsky A.V."/>
            <person name="Rijpstra W.I.C."/>
            <person name="Sinninghe Damste J.S."/>
            <person name="Mardanov A.V."/>
            <person name="Ravin N.V."/>
            <person name="Dedysh S.N."/>
        </authorList>
    </citation>
    <scope>NUCLEOTIDE SEQUENCE [LARGE SCALE GENOMIC DNA]</scope>
    <source>
        <strain evidence="11">PL17</strain>
    </source>
</reference>
<dbReference type="InterPro" id="IPR036890">
    <property type="entry name" value="HATPase_C_sf"/>
</dbReference>
<feature type="binding site" evidence="9">
    <location>
        <position position="33"/>
    </location>
    <ligand>
        <name>ATP</name>
        <dbReference type="ChEBI" id="CHEBI:30616"/>
    </ligand>
</feature>
<dbReference type="InterPro" id="IPR001404">
    <property type="entry name" value="Hsp90_fam"/>
</dbReference>
<sequence>MPAETLEFKAELKQLLHLITHSLYSDREIFLRELISNASDAINKVRFDALANADKLEGNTDWKIKLAPDAAAGTLTISDNGIGMSREEVIANLGTVAQSGTKAFLEAAKRAGKTGEAPGLIGQFGVGFYSAFMVADKVTVVTRGAGSRAADATKWESDGQGSYTLEAAEKPARGTDVVLHLKEDAKDFLDPWRLRQLVRKFSDFLEHPVVMDVEKEVKGEGEETKKEVTEETLNSRKAIWLRNKSEVKPEEYEEFYKSLAHDTEAPADVIHYAAEGKTEFRVLAFVPAHKPFGFDYEEPVAGLRLYVQRVLIMDRCEQVLPTYLRFVKGVVDSADLPLNVSREILQQNPLLDAIQKSVVKNVLEALAGMKNVEYDKYLKFYAGFGTVLKEGLGRDYANREKIADLLLFESACTEPGKFTTFAEYVEKMPTDQTEIAYLIGESAEQLRHSPYLEAFRAKGRDVLLLTDPIDEFSIPQLGEYKGKKLVAADRGEAAGAGEVPAGDKEKFAALVAALKTKLPEVSDVRLTNRLTESAACLVAGASGLSAHMERLMERMGRDATASKRVLELNPNNATVEAVRLLHEKNASDPRLDLYARLLYEQAVIAEGSKVSDPVAFAKRVNDLIARDAHAPGSA</sequence>
<dbReference type="AlphaFoldDB" id="A0A6M5YUD2"/>
<dbReference type="Gene3D" id="3.40.50.11260">
    <property type="match status" value="1"/>
</dbReference>
<accession>A0A6M5YUD2</accession>
<gene>
    <name evidence="8" type="primary">htpG</name>
    <name evidence="10" type="ORF">FTUN_4411</name>
</gene>
<dbReference type="PRINTS" id="PR00775">
    <property type="entry name" value="HEATSHOCK90"/>
</dbReference>
<protein>
    <recommendedName>
        <fullName evidence="8">Chaperone protein HtpG</fullName>
    </recommendedName>
    <alternativeName>
        <fullName evidence="8">Heat shock protein HtpG</fullName>
    </alternativeName>
    <alternativeName>
        <fullName evidence="8">High temperature protein G</fullName>
    </alternativeName>
</protein>
<evidence type="ECO:0000256" key="1">
    <source>
        <dbReference type="ARBA" id="ARBA00004496"/>
    </source>
</evidence>
<feature type="region of interest" description="C" evidence="8">
    <location>
        <begin position="551"/>
        <end position="634"/>
    </location>
</feature>
<dbReference type="PANTHER" id="PTHR11528">
    <property type="entry name" value="HEAT SHOCK PROTEIN 90 FAMILY MEMBER"/>
    <property type="match status" value="1"/>
</dbReference>
<dbReference type="PROSITE" id="PS00298">
    <property type="entry name" value="HSP90"/>
    <property type="match status" value="1"/>
</dbReference>
<feature type="binding site" evidence="9">
    <location>
        <position position="37"/>
    </location>
    <ligand>
        <name>ATP</name>
        <dbReference type="ChEBI" id="CHEBI:30616"/>
    </ligand>
</feature>
<dbReference type="EMBL" id="CP053452">
    <property type="protein sequence ID" value="QJW96851.1"/>
    <property type="molecule type" value="Genomic_DNA"/>
</dbReference>
<dbReference type="Pfam" id="PF13589">
    <property type="entry name" value="HATPase_c_3"/>
    <property type="match status" value="1"/>
</dbReference>
<keyword evidence="11" id="KW-1185">Reference proteome</keyword>
<dbReference type="CDD" id="cd16927">
    <property type="entry name" value="HATPase_Hsp90-like"/>
    <property type="match status" value="1"/>
</dbReference>
<evidence type="ECO:0000313" key="10">
    <source>
        <dbReference type="EMBL" id="QJW96851.1"/>
    </source>
</evidence>
<dbReference type="InterPro" id="IPR020575">
    <property type="entry name" value="Hsp90_N"/>
</dbReference>
<feature type="binding site" evidence="9">
    <location>
        <position position="342"/>
    </location>
    <ligand>
        <name>ATP</name>
        <dbReference type="ChEBI" id="CHEBI:30616"/>
    </ligand>
</feature>
<dbReference type="FunFam" id="3.30.565.10:FF:000009">
    <property type="entry name" value="Molecular chaperone HtpG"/>
    <property type="match status" value="1"/>
</dbReference>
<dbReference type="InterPro" id="IPR037196">
    <property type="entry name" value="HSP90_C"/>
</dbReference>
<dbReference type="InterPro" id="IPR020568">
    <property type="entry name" value="Ribosomal_Su5_D2-typ_SF"/>
</dbReference>